<organism evidence="1 2">
    <name type="scientific">Nocardioides albidus</name>
    <dbReference type="NCBI Taxonomy" id="1517589"/>
    <lineage>
        <taxon>Bacteria</taxon>
        <taxon>Bacillati</taxon>
        <taxon>Actinomycetota</taxon>
        <taxon>Actinomycetes</taxon>
        <taxon>Propionibacteriales</taxon>
        <taxon>Nocardioidaceae</taxon>
        <taxon>Nocardioides</taxon>
    </lineage>
</organism>
<dbReference type="OrthoDB" id="3742844at2"/>
<evidence type="ECO:0008006" key="3">
    <source>
        <dbReference type="Google" id="ProtNLM"/>
    </source>
</evidence>
<keyword evidence="2" id="KW-1185">Reference proteome</keyword>
<evidence type="ECO:0000313" key="1">
    <source>
        <dbReference type="EMBL" id="TNM44127.1"/>
    </source>
</evidence>
<reference evidence="1 2" key="1">
    <citation type="journal article" date="2016" name="Int. J. Syst. Evol. Microbiol.">
        <title>Nocardioides albidus sp. nov., an actinobacterium isolated from garden soil.</title>
        <authorList>
            <person name="Singh H."/>
            <person name="Du J."/>
            <person name="Trinh H."/>
            <person name="Won K."/>
            <person name="Yang J.E."/>
            <person name="Yin C."/>
            <person name="Kook M."/>
            <person name="Yi T.H."/>
        </authorList>
    </citation>
    <scope>NUCLEOTIDE SEQUENCE [LARGE SCALE GENOMIC DNA]</scope>
    <source>
        <strain evidence="1 2">CCTCC AB 2015297</strain>
    </source>
</reference>
<name>A0A5C4W7A9_9ACTN</name>
<comment type="caution">
    <text evidence="1">The sequence shown here is derived from an EMBL/GenBank/DDBJ whole genome shotgun (WGS) entry which is preliminary data.</text>
</comment>
<evidence type="ECO:0000313" key="2">
    <source>
        <dbReference type="Proteomes" id="UP000313231"/>
    </source>
</evidence>
<dbReference type="Proteomes" id="UP000313231">
    <property type="component" value="Unassembled WGS sequence"/>
</dbReference>
<dbReference type="RefSeq" id="WP_139621808.1">
    <property type="nucleotide sequence ID" value="NZ_VDMP01000018.1"/>
</dbReference>
<dbReference type="EMBL" id="VDMP01000018">
    <property type="protein sequence ID" value="TNM44127.1"/>
    <property type="molecule type" value="Genomic_DNA"/>
</dbReference>
<accession>A0A5C4W7A9</accession>
<gene>
    <name evidence="1" type="ORF">FHP29_05295</name>
</gene>
<dbReference type="Gene3D" id="3.40.50.2000">
    <property type="entry name" value="Glycogen Phosphorylase B"/>
    <property type="match status" value="1"/>
</dbReference>
<protein>
    <recommendedName>
        <fullName evidence="3">Glycosyltransferase family 4 protein</fullName>
    </recommendedName>
</protein>
<proteinExistence type="predicted"/>
<sequence length="370" mass="40084">MPVTVLVDPDHAGHHFQAVANVGAVARRSGPVVLLTSVGASRTPSFGTFLAGGDVEVREVFAERQVPTETMIEEIVRVCRSEDVATVVLMDADQALKRWWLKAPRAFGDVRRPRVVFMLTRYPARARITDPWLWRLKAPKALLVAISRANRSVDRVAGFAGRDDMSAGWLVKRTRDPDLCSAHAADSDALRARHGLPLDRQLVGIFGVLSERRNIPLIWEAMQRSGAEADLLLAGAQDPDVRAWVDATAREHPGRLHCFDDFLPNETIDELVAACDVAPIALTNNGPSGIMGKAIAAGVPVVTAGSVVRAREIEASGCGLTADLTAESLGTAIRAALERRTPWENRLPPATAEEFARNLLGVDENGLLPQ</sequence>
<dbReference type="AlphaFoldDB" id="A0A5C4W7A9"/>
<dbReference type="SUPFAM" id="SSF53756">
    <property type="entry name" value="UDP-Glycosyltransferase/glycogen phosphorylase"/>
    <property type="match status" value="1"/>
</dbReference>